<organism evidence="1 2">
    <name type="scientific">Streptomyces phage Warpy</name>
    <dbReference type="NCBI Taxonomy" id="2015805"/>
    <lineage>
        <taxon>Viruses</taxon>
        <taxon>Duplodnaviria</taxon>
        <taxon>Heunggongvirae</taxon>
        <taxon>Uroviricota</taxon>
        <taxon>Caudoviricetes</taxon>
        <taxon>Stanwilliamsviridae</taxon>
        <taxon>Boydwoodruffvirinae</taxon>
        <taxon>Samistivirus</taxon>
        <taxon>Samistivirus jay2jay</taxon>
    </lineage>
</organism>
<dbReference type="Proteomes" id="UP000225633">
    <property type="component" value="Segment"/>
</dbReference>
<protein>
    <submittedName>
        <fullName evidence="1">Uncharacterized protein</fullName>
    </submittedName>
</protein>
<evidence type="ECO:0000313" key="2">
    <source>
        <dbReference type="Proteomes" id="UP000225633"/>
    </source>
</evidence>
<evidence type="ECO:0000313" key="1">
    <source>
        <dbReference type="EMBL" id="ASN73119.1"/>
    </source>
</evidence>
<dbReference type="EMBL" id="MF358541">
    <property type="protein sequence ID" value="ASN73119.1"/>
    <property type="molecule type" value="Genomic_DNA"/>
</dbReference>
<gene>
    <name evidence="1" type="ORF">SEA_WARPY_45</name>
</gene>
<sequence>MKKLAKANTRGQGACDCEALVVAVTQTQQRVIITLGTLGGGLNLFKFKGDRNEK</sequence>
<proteinExistence type="predicted"/>
<name>A0A221SAV2_9CAUD</name>
<reference evidence="2" key="1">
    <citation type="submission" date="2017-06" db="EMBL/GenBank/DDBJ databases">
        <authorList>
            <person name="Kim H.J."/>
            <person name="Triplett B.A."/>
        </authorList>
    </citation>
    <scope>NUCLEOTIDE SEQUENCE [LARGE SCALE GENOMIC DNA]</scope>
</reference>
<accession>A0A221SAV2</accession>